<accession>A0A649Z4L7</accession>
<dbReference type="EMBL" id="MN086777">
    <property type="protein sequence ID" value="QGM49894.1"/>
    <property type="molecule type" value="Genomic_DNA"/>
</dbReference>
<reference evidence="1" key="1">
    <citation type="submission" date="2019-06" db="EMBL/GenBank/DDBJ databases">
        <authorList>
            <person name="Song H."/>
            <person name="Liu D."/>
            <person name="Wang Y."/>
            <person name="Wu C."/>
        </authorList>
    </citation>
    <scope>NUCLEOTIDE SEQUENCE</scope>
    <source>
        <plasmid evidence="1">p16EC-p0111</plasmid>
    </source>
</reference>
<keyword evidence="1" id="KW-0614">Plasmid</keyword>
<proteinExistence type="predicted"/>
<organism evidence="1">
    <name type="scientific">Escherichia coli</name>
    <dbReference type="NCBI Taxonomy" id="562"/>
    <lineage>
        <taxon>Bacteria</taxon>
        <taxon>Pseudomonadati</taxon>
        <taxon>Pseudomonadota</taxon>
        <taxon>Gammaproteobacteria</taxon>
        <taxon>Enterobacterales</taxon>
        <taxon>Enterobacteriaceae</taxon>
        <taxon>Escherichia</taxon>
    </lineage>
</organism>
<name>A0A649Z4L7_ECOLX</name>
<dbReference type="AlphaFoldDB" id="A0A649Z4L7"/>
<geneLocation type="plasmid" evidence="1">
    <name>p16EC-p0111</name>
</geneLocation>
<sequence>MLIHAAVIDAGLPTLIETTHIFLSIAPLQKRKATSGGLAIQLKVAPGTQTVPSMEYLKGDPSVPGM</sequence>
<protein>
    <submittedName>
        <fullName evidence="1">Uncharacterized protein</fullName>
    </submittedName>
</protein>
<evidence type="ECO:0000313" key="1">
    <source>
        <dbReference type="EMBL" id="QGM49894.1"/>
    </source>
</evidence>